<dbReference type="AlphaFoldDB" id="A0A2D3WHX8"/>
<evidence type="ECO:0000256" key="4">
    <source>
        <dbReference type="ARBA" id="ARBA00023172"/>
    </source>
</evidence>
<sequence>MMYEITTLIAFIVAGTLGWMWNQSRQHYALLEARAVQLQELYLQEQTLKSKIQMDLDNSQKEYHSLERDYAVLHTRHEESSRSFEEKIRLLDEAKVQMKVQFEQLAAQIFEQKAKTFDEAHTKGLDLLLKPFREQIAQFATQSKEQFIHDAKERQSIKDEILRLKTLNERLSQDAINLTQALKGENKTQGNWGEIVLERILEESGLREGHEYETQNTYSDEEGKKFRPDVIVHLPQNKDIIIDSKVSLVAYDAFIRAESDEERAHALKQHLLSIHAHIKGLSGKRYEQLSGVRTLDFVLLFMPIEGAFLLALEQDNTFFKTAYEQNIVVVSPSTLLVTLRTIEHIWRSEYQERNAKAIAESAEALYEKLVAFVEDMEKIGEQIGRTQKSYEGAMNKLSTGKGNLIRRVESMRKLGLKP</sequence>
<comment type="similarity">
    <text evidence="2">Belongs to the RmuC family.</text>
</comment>
<dbReference type="RefSeq" id="WP_303662727.1">
    <property type="nucleotide sequence ID" value="NZ_DLUI01000006.1"/>
</dbReference>
<dbReference type="PANTHER" id="PTHR30563:SF0">
    <property type="entry name" value="DNA RECOMBINATION PROTEIN RMUC"/>
    <property type="match status" value="1"/>
</dbReference>
<keyword evidence="4" id="KW-0233">DNA recombination</keyword>
<proteinExistence type="inferred from homology"/>
<gene>
    <name evidence="6" type="ORF">CFH83_00340</name>
</gene>
<name>A0A2D3WHX8_9BACT</name>
<comment type="caution">
    <text evidence="6">The sequence shown here is derived from an EMBL/GenBank/DDBJ whole genome shotgun (WGS) entry which is preliminary data.</text>
</comment>
<dbReference type="GO" id="GO:0006310">
    <property type="term" value="P:DNA recombination"/>
    <property type="evidence" value="ECO:0007669"/>
    <property type="project" value="UniProtKB-KW"/>
</dbReference>
<keyword evidence="3 5" id="KW-0175">Coiled coil</keyword>
<comment type="function">
    <text evidence="1">Involved in DNA recombination.</text>
</comment>
<dbReference type="InterPro" id="IPR003798">
    <property type="entry name" value="DNA_recombination_RmuC"/>
</dbReference>
<evidence type="ECO:0000313" key="7">
    <source>
        <dbReference type="Proteomes" id="UP000228859"/>
    </source>
</evidence>
<dbReference type="PANTHER" id="PTHR30563">
    <property type="entry name" value="DNA RECOMBINATION PROTEIN RMUC"/>
    <property type="match status" value="1"/>
</dbReference>
<evidence type="ECO:0000313" key="6">
    <source>
        <dbReference type="EMBL" id="DAB39505.1"/>
    </source>
</evidence>
<evidence type="ECO:0000256" key="3">
    <source>
        <dbReference type="ARBA" id="ARBA00023054"/>
    </source>
</evidence>
<feature type="non-terminal residue" evidence="6">
    <location>
        <position position="418"/>
    </location>
</feature>
<organism evidence="6 7">
    <name type="scientific">Sulfuricurvum kujiense</name>
    <dbReference type="NCBI Taxonomy" id="148813"/>
    <lineage>
        <taxon>Bacteria</taxon>
        <taxon>Pseudomonadati</taxon>
        <taxon>Campylobacterota</taxon>
        <taxon>Epsilonproteobacteria</taxon>
        <taxon>Campylobacterales</taxon>
        <taxon>Sulfurimonadaceae</taxon>
        <taxon>Sulfuricurvum</taxon>
    </lineage>
</organism>
<protein>
    <submittedName>
        <fullName evidence="6">DNA recombination protein RmuC</fullName>
    </submittedName>
</protein>
<reference evidence="6 7" key="1">
    <citation type="journal article" date="2017" name="Front. Microbiol.">
        <title>Comparative Genomic Analysis of the Class Epsilonproteobacteria and Proposed Reclassification to Epsilonbacteraeota (phyl. nov.).</title>
        <authorList>
            <person name="Waite D.W."/>
            <person name="Vanwonterghem I."/>
            <person name="Rinke C."/>
            <person name="Parks D.H."/>
            <person name="Zhang Y."/>
            <person name="Takai K."/>
            <person name="Sievert S.M."/>
            <person name="Simon J."/>
            <person name="Campbell B.J."/>
            <person name="Hanson T.E."/>
            <person name="Woyke T."/>
            <person name="Klotz M.G."/>
            <person name="Hugenholtz P."/>
        </authorList>
    </citation>
    <scope>NUCLEOTIDE SEQUENCE [LARGE SCALE GENOMIC DNA]</scope>
    <source>
        <strain evidence="6">UBA12443</strain>
    </source>
</reference>
<evidence type="ECO:0000256" key="2">
    <source>
        <dbReference type="ARBA" id="ARBA00009840"/>
    </source>
</evidence>
<dbReference type="Pfam" id="PF02646">
    <property type="entry name" value="RmuC"/>
    <property type="match status" value="1"/>
</dbReference>
<dbReference type="EMBL" id="DLUI01000006">
    <property type="protein sequence ID" value="DAB39505.1"/>
    <property type="molecule type" value="Genomic_DNA"/>
</dbReference>
<accession>A0A2D3WHX8</accession>
<dbReference type="Proteomes" id="UP000228859">
    <property type="component" value="Unassembled WGS sequence"/>
</dbReference>
<evidence type="ECO:0000256" key="1">
    <source>
        <dbReference type="ARBA" id="ARBA00003416"/>
    </source>
</evidence>
<evidence type="ECO:0000256" key="5">
    <source>
        <dbReference type="SAM" id="Coils"/>
    </source>
</evidence>
<feature type="coiled-coil region" evidence="5">
    <location>
        <begin position="49"/>
        <end position="76"/>
    </location>
</feature>